<keyword evidence="1" id="KW-0547">Nucleotide-binding</keyword>
<dbReference type="GO" id="GO:0006369">
    <property type="term" value="P:termination of RNA polymerase II transcription"/>
    <property type="evidence" value="ECO:0007669"/>
    <property type="project" value="TreeGrafter"/>
</dbReference>
<comment type="caution">
    <text evidence="7">The sequence shown here is derived from an EMBL/GenBank/DDBJ whole genome shotgun (WGS) entry which is preliminary data.</text>
</comment>
<sequence length="975" mass="111282">MISKENTFTIGGNYPLIDRSFNTLSNLLDDPLPNNNEYEQQQQRSMMMMNGTTNLPEWSMPQINFASTPILNMCSDEKFLQFLMSKDFTSRYAGDDDQYEDNRYLQERHQNIVPPSLIEQMQCITIDNDDNRLKLAAANERRQATRMSQAESTSTANDLYADCPWFKTRVEGPMGHLWLQAQSIFLVSKNYSKGLLWFPITSAILLKQSARYSTTTSDYQQHDSLDLASDQKEIGSEKTLGHSFNVNPSIRKLIDLIITRWNPIYLNKKSSVEKLHDSLTPSRLKRLDDVVSSLRKRYSDGITQDELKTFYSCLTTLHYHEVWASIVQDQPNIEMQIKDHEFTIRVESIEPEMTECETKETALILGTTNMISNDSFTHMNKKFSLFDVILITIETKQYFGVIVNVLALKLEDKNVKAKQQTARIELNKPIRIELSIIVAIYVSKECGDAIKQQQQKNGSAMLDLLKLSNITSPVRMISAIDNLKCWSYGCNLIISNPHDPYFHLPSDFNSSNMVQRFGFNSDQSKAIDISACMHEDRDDRLHLIFGPPGTGKSHTIAGIVLNLLENYLYKNKKILICAPSNSACDVISCHILQRLSKQQRGTKLNLNYSDSLILIHFVTDQHTLIRIGSQPPIDEDLSDNFLSFLVLQEIFNILQREPATKKVDLSKLQKNIINKATVIVSTLNNCASSRLSSLVGQVSFVIIDEASQSLMADSFIPNRFKCTRMILVGDPKQLRPTVISKAGQDYGLNQSLYEHLYQTLENHDRITTLKMQYRMHSKVCSFPNRTFYKKILETDPSVNERMKHIGLRHVYYYNRSIPGAIKEDDNSIKNEGEAVFVTKLCRLLIDHIGGQNLDAQKQIAVISPYRAHKCYLRSLLPPHVEVMTVEGAQGREKDFIIFSCVRSGEKIGFLNDQRRLNVALTRARKGLYIVGNLREIAQQDDIWKSLVADAAERGIIFDVKEDDLPTLPRCQSQNV</sequence>
<dbReference type="GO" id="GO:0005694">
    <property type="term" value="C:chromosome"/>
    <property type="evidence" value="ECO:0007669"/>
    <property type="project" value="UniProtKB-ARBA"/>
</dbReference>
<dbReference type="PANTHER" id="PTHR10887">
    <property type="entry name" value="DNA2/NAM7 HELICASE FAMILY"/>
    <property type="match status" value="1"/>
</dbReference>
<dbReference type="FunFam" id="3.40.50.300:FF:000326">
    <property type="entry name" value="P-loop containing nucleoside triphosphate hydrolase"/>
    <property type="match status" value="1"/>
</dbReference>
<evidence type="ECO:0000256" key="3">
    <source>
        <dbReference type="ARBA" id="ARBA00022806"/>
    </source>
</evidence>
<dbReference type="GO" id="GO:0004386">
    <property type="term" value="F:helicase activity"/>
    <property type="evidence" value="ECO:0007669"/>
    <property type="project" value="UniProtKB-KW"/>
</dbReference>
<dbReference type="InterPro" id="IPR047187">
    <property type="entry name" value="SF1_C_Upf1"/>
</dbReference>
<dbReference type="InterPro" id="IPR027417">
    <property type="entry name" value="P-loop_NTPase"/>
</dbReference>
<keyword evidence="2" id="KW-0378">Hydrolase</keyword>
<dbReference type="AlphaFoldDB" id="A0A814FHI2"/>
<evidence type="ECO:0000313" key="8">
    <source>
        <dbReference type="Proteomes" id="UP000663855"/>
    </source>
</evidence>
<feature type="domain" description="DNA2/NAM7 helicase helicase" evidence="5">
    <location>
        <begin position="519"/>
        <end position="630"/>
    </location>
</feature>
<dbReference type="EMBL" id="CAJNOV010000093">
    <property type="protein sequence ID" value="CAF0980115.1"/>
    <property type="molecule type" value="Genomic_DNA"/>
</dbReference>
<evidence type="ECO:0000256" key="4">
    <source>
        <dbReference type="ARBA" id="ARBA00022840"/>
    </source>
</evidence>
<keyword evidence="3" id="KW-0347">Helicase</keyword>
<dbReference type="InterPro" id="IPR041677">
    <property type="entry name" value="DNA2/NAM7_AAA_11"/>
</dbReference>
<evidence type="ECO:0000259" key="6">
    <source>
        <dbReference type="Pfam" id="PF13087"/>
    </source>
</evidence>
<dbReference type="GO" id="GO:0016604">
    <property type="term" value="C:nuclear body"/>
    <property type="evidence" value="ECO:0007669"/>
    <property type="project" value="TreeGrafter"/>
</dbReference>
<evidence type="ECO:0000256" key="1">
    <source>
        <dbReference type="ARBA" id="ARBA00022741"/>
    </source>
</evidence>
<feature type="domain" description="DNA2/NAM7 helicase-like C-terminal" evidence="6">
    <location>
        <begin position="748"/>
        <end position="932"/>
    </location>
</feature>
<name>A0A814FHI2_9BILA</name>
<gene>
    <name evidence="7" type="ORF">CJN711_LOCUS1313</name>
</gene>
<feature type="domain" description="DNA2/NAM7 helicase helicase" evidence="5">
    <location>
        <begin position="666"/>
        <end position="741"/>
    </location>
</feature>
<dbReference type="Gene3D" id="3.40.50.300">
    <property type="entry name" value="P-loop containing nucleotide triphosphate hydrolases"/>
    <property type="match status" value="2"/>
</dbReference>
<dbReference type="GO" id="GO:0016787">
    <property type="term" value="F:hydrolase activity"/>
    <property type="evidence" value="ECO:0007669"/>
    <property type="project" value="UniProtKB-KW"/>
</dbReference>
<dbReference type="CDD" id="cd18808">
    <property type="entry name" value="SF1_C_Upf1"/>
    <property type="match status" value="1"/>
</dbReference>
<protein>
    <submittedName>
        <fullName evidence="7">Uncharacterized protein</fullName>
    </submittedName>
</protein>
<dbReference type="GO" id="GO:0005524">
    <property type="term" value="F:ATP binding"/>
    <property type="evidence" value="ECO:0007669"/>
    <property type="project" value="UniProtKB-KW"/>
</dbReference>
<evidence type="ECO:0000259" key="5">
    <source>
        <dbReference type="Pfam" id="PF13086"/>
    </source>
</evidence>
<dbReference type="InterPro" id="IPR045055">
    <property type="entry name" value="DNA2/NAM7-like"/>
</dbReference>
<dbReference type="SUPFAM" id="SSF52540">
    <property type="entry name" value="P-loop containing nucleoside triphosphate hydrolases"/>
    <property type="match status" value="1"/>
</dbReference>
<dbReference type="Pfam" id="PF13087">
    <property type="entry name" value="AAA_12"/>
    <property type="match status" value="1"/>
</dbReference>
<dbReference type="InterPro" id="IPR041679">
    <property type="entry name" value="DNA2/NAM7-like_C"/>
</dbReference>
<dbReference type="Proteomes" id="UP000663855">
    <property type="component" value="Unassembled WGS sequence"/>
</dbReference>
<evidence type="ECO:0000313" key="7">
    <source>
        <dbReference type="EMBL" id="CAF0980115.1"/>
    </source>
</evidence>
<proteinExistence type="predicted"/>
<evidence type="ECO:0000256" key="2">
    <source>
        <dbReference type="ARBA" id="ARBA00022801"/>
    </source>
</evidence>
<organism evidence="7 8">
    <name type="scientific">Rotaria magnacalcarata</name>
    <dbReference type="NCBI Taxonomy" id="392030"/>
    <lineage>
        <taxon>Eukaryota</taxon>
        <taxon>Metazoa</taxon>
        <taxon>Spiralia</taxon>
        <taxon>Gnathifera</taxon>
        <taxon>Rotifera</taxon>
        <taxon>Eurotatoria</taxon>
        <taxon>Bdelloidea</taxon>
        <taxon>Philodinida</taxon>
        <taxon>Philodinidae</taxon>
        <taxon>Rotaria</taxon>
    </lineage>
</organism>
<dbReference type="Pfam" id="PF13086">
    <property type="entry name" value="AAA_11"/>
    <property type="match status" value="2"/>
</dbReference>
<reference evidence="7" key="1">
    <citation type="submission" date="2021-02" db="EMBL/GenBank/DDBJ databases">
        <authorList>
            <person name="Nowell W R."/>
        </authorList>
    </citation>
    <scope>NUCLEOTIDE SEQUENCE</scope>
</reference>
<dbReference type="PANTHER" id="PTHR10887:SF495">
    <property type="entry name" value="HELICASE SENATAXIN ISOFORM X1-RELATED"/>
    <property type="match status" value="1"/>
</dbReference>
<accession>A0A814FHI2</accession>
<keyword evidence="4" id="KW-0067">ATP-binding</keyword>
<dbReference type="GO" id="GO:0001147">
    <property type="term" value="F:transcription termination site sequence-specific DNA binding"/>
    <property type="evidence" value="ECO:0007669"/>
    <property type="project" value="TreeGrafter"/>
</dbReference>